<evidence type="ECO:0000313" key="2">
    <source>
        <dbReference type="Proteomes" id="UP000294911"/>
    </source>
</evidence>
<keyword evidence="2" id="KW-1185">Reference proteome</keyword>
<dbReference type="SUPFAM" id="SSF51905">
    <property type="entry name" value="FAD/NAD(P)-binding domain"/>
    <property type="match status" value="1"/>
</dbReference>
<dbReference type="OrthoDB" id="178899at2"/>
<protein>
    <submittedName>
        <fullName evidence="1">Pyridine nucleotide-disulfide oxidoreductase</fullName>
    </submittedName>
</protein>
<proteinExistence type="predicted"/>
<dbReference type="Proteomes" id="UP000294911">
    <property type="component" value="Unassembled WGS sequence"/>
</dbReference>
<dbReference type="Gene3D" id="3.50.50.60">
    <property type="entry name" value="FAD/NAD(P)-binding domain"/>
    <property type="match status" value="1"/>
</dbReference>
<gene>
    <name evidence="1" type="ORF">EV191_107181</name>
</gene>
<evidence type="ECO:0000313" key="1">
    <source>
        <dbReference type="EMBL" id="TCP50917.1"/>
    </source>
</evidence>
<reference evidence="1 2" key="1">
    <citation type="submission" date="2019-03" db="EMBL/GenBank/DDBJ databases">
        <title>Genomic Encyclopedia of Type Strains, Phase IV (KMG-IV): sequencing the most valuable type-strain genomes for metagenomic binning, comparative biology and taxonomic classification.</title>
        <authorList>
            <person name="Goeker M."/>
        </authorList>
    </citation>
    <scope>NUCLEOTIDE SEQUENCE [LARGE SCALE GENOMIC DNA]</scope>
    <source>
        <strain evidence="1 2">DSM 45765</strain>
    </source>
</reference>
<dbReference type="EMBL" id="SLXQ01000007">
    <property type="protein sequence ID" value="TCP50917.1"/>
    <property type="molecule type" value="Genomic_DNA"/>
</dbReference>
<dbReference type="InterPro" id="IPR036188">
    <property type="entry name" value="FAD/NAD-bd_sf"/>
</dbReference>
<dbReference type="RefSeq" id="WP_132878155.1">
    <property type="nucleotide sequence ID" value="NZ_SLXQ01000007.1"/>
</dbReference>
<accession>A0A4R2QN88</accession>
<sequence length="98" mass="11097">MTGEAVTDVLIIGAGPGGLQLAHDLHQAGSDYLVVDRADHPGSFFSHYPRHRQLISVNKVAVDERDNPLRFDWNSLLSADEAMRFGKYTAEYFRRPRR</sequence>
<name>A0A4R2QN88_9PSEU</name>
<dbReference type="Pfam" id="PF13738">
    <property type="entry name" value="Pyr_redox_3"/>
    <property type="match status" value="1"/>
</dbReference>
<dbReference type="AlphaFoldDB" id="A0A4R2QN88"/>
<organism evidence="1 2">
    <name type="scientific">Tamaricihabitans halophyticus</name>
    <dbReference type="NCBI Taxonomy" id="1262583"/>
    <lineage>
        <taxon>Bacteria</taxon>
        <taxon>Bacillati</taxon>
        <taxon>Actinomycetota</taxon>
        <taxon>Actinomycetes</taxon>
        <taxon>Pseudonocardiales</taxon>
        <taxon>Pseudonocardiaceae</taxon>
        <taxon>Tamaricihabitans</taxon>
    </lineage>
</organism>
<comment type="caution">
    <text evidence="1">The sequence shown here is derived from an EMBL/GenBank/DDBJ whole genome shotgun (WGS) entry which is preliminary data.</text>
</comment>